<dbReference type="SMART" id="SM00220">
    <property type="entry name" value="S_TKc"/>
    <property type="match status" value="1"/>
</dbReference>
<organism evidence="2 3">
    <name type="scientific">Streptomyces sp. 900105755</name>
    <dbReference type="NCBI Taxonomy" id="3154389"/>
    <lineage>
        <taxon>Bacteria</taxon>
        <taxon>Bacillati</taxon>
        <taxon>Actinomycetota</taxon>
        <taxon>Actinomycetes</taxon>
        <taxon>Kitasatosporales</taxon>
        <taxon>Streptomycetaceae</taxon>
        <taxon>Streptomyces</taxon>
    </lineage>
</organism>
<name>A0ABV1TGY5_9ACTN</name>
<dbReference type="Pfam" id="PF00069">
    <property type="entry name" value="Pkinase"/>
    <property type="match status" value="1"/>
</dbReference>
<protein>
    <submittedName>
        <fullName evidence="2">Serine/threonine-protein kinase</fullName>
        <ecNumber evidence="2">2.7.11.1</ecNumber>
    </submittedName>
</protein>
<reference evidence="2 3" key="1">
    <citation type="submission" date="2024-06" db="EMBL/GenBank/DDBJ databases">
        <title>The Natural Products Discovery Center: Release of the First 8490 Sequenced Strains for Exploring Actinobacteria Biosynthetic Diversity.</title>
        <authorList>
            <person name="Kalkreuter E."/>
            <person name="Kautsar S.A."/>
            <person name="Yang D."/>
            <person name="Bader C.D."/>
            <person name="Teijaro C.N."/>
            <person name="Fluegel L."/>
            <person name="Davis C.M."/>
            <person name="Simpson J.R."/>
            <person name="Lauterbach L."/>
            <person name="Steele A.D."/>
            <person name="Gui C."/>
            <person name="Meng S."/>
            <person name="Li G."/>
            <person name="Viehrig K."/>
            <person name="Ye F."/>
            <person name="Su P."/>
            <person name="Kiefer A.F."/>
            <person name="Nichols A."/>
            <person name="Cepeda A.J."/>
            <person name="Yan W."/>
            <person name="Fan B."/>
            <person name="Jiang Y."/>
            <person name="Adhikari A."/>
            <person name="Zheng C.-J."/>
            <person name="Schuster L."/>
            <person name="Cowan T.M."/>
            <person name="Smanski M.J."/>
            <person name="Chevrette M.G."/>
            <person name="De Carvalho L.P.S."/>
            <person name="Shen B."/>
        </authorList>
    </citation>
    <scope>NUCLEOTIDE SEQUENCE [LARGE SCALE GENOMIC DNA]</scope>
    <source>
        <strain evidence="2 3">NPDC001694</strain>
    </source>
</reference>
<keyword evidence="2" id="KW-0808">Transferase</keyword>
<keyword evidence="2" id="KW-0418">Kinase</keyword>
<dbReference type="InterPro" id="IPR011009">
    <property type="entry name" value="Kinase-like_dom_sf"/>
</dbReference>
<dbReference type="EMBL" id="JBEOZM010000007">
    <property type="protein sequence ID" value="MER6269287.1"/>
    <property type="molecule type" value="Genomic_DNA"/>
</dbReference>
<dbReference type="Proteomes" id="UP001490365">
    <property type="component" value="Unassembled WGS sequence"/>
</dbReference>
<feature type="domain" description="Protein kinase" evidence="1">
    <location>
        <begin position="5"/>
        <end position="252"/>
    </location>
</feature>
<sequence>MAKYKRLSVLDNSGAQGKVWRAQVAGTNGFVALKYLKYDPGSSRDERSKQKIRFVREVESQKRLDHPGIMPVLACATHVSPPWYAMPLADHSLQKILSGSVQSLEWTASVMTQVMDAVEYSHTQGVIHRDLKPNNILSIEGRWVVSDFGYCRNLDSQSAVITEKERLVGSYAYAAPEQFDDAHLATPAADIYSLTKILIHCLTWQIPFPYSHIEATPEQWHPFLKCGLADNPSQRPQSVTEFRTALSGLLDI</sequence>
<dbReference type="InterPro" id="IPR000719">
    <property type="entry name" value="Prot_kinase_dom"/>
</dbReference>
<proteinExistence type="predicted"/>
<dbReference type="Gene3D" id="1.10.510.10">
    <property type="entry name" value="Transferase(Phosphotransferase) domain 1"/>
    <property type="match status" value="1"/>
</dbReference>
<dbReference type="Gene3D" id="3.30.200.20">
    <property type="entry name" value="Phosphorylase Kinase, domain 1"/>
    <property type="match status" value="1"/>
</dbReference>
<dbReference type="GO" id="GO:0004674">
    <property type="term" value="F:protein serine/threonine kinase activity"/>
    <property type="evidence" value="ECO:0007669"/>
    <property type="project" value="UniProtKB-EC"/>
</dbReference>
<dbReference type="PANTHER" id="PTHR24361:SF678">
    <property type="entry name" value="SPORULATION-SPECIFIC PROTEIN 1"/>
    <property type="match status" value="1"/>
</dbReference>
<accession>A0ABV1TGY5</accession>
<evidence type="ECO:0000259" key="1">
    <source>
        <dbReference type="PROSITE" id="PS50011"/>
    </source>
</evidence>
<keyword evidence="3" id="KW-1185">Reference proteome</keyword>
<comment type="caution">
    <text evidence="2">The sequence shown here is derived from an EMBL/GenBank/DDBJ whole genome shotgun (WGS) entry which is preliminary data.</text>
</comment>
<dbReference type="PANTHER" id="PTHR24361">
    <property type="entry name" value="MITOGEN-ACTIVATED KINASE KINASE KINASE"/>
    <property type="match status" value="1"/>
</dbReference>
<dbReference type="CDD" id="cd14014">
    <property type="entry name" value="STKc_PknB_like"/>
    <property type="match status" value="1"/>
</dbReference>
<dbReference type="PROSITE" id="PS50011">
    <property type="entry name" value="PROTEIN_KINASE_DOM"/>
    <property type="match status" value="1"/>
</dbReference>
<dbReference type="EC" id="2.7.11.1" evidence="2"/>
<dbReference type="SUPFAM" id="SSF56112">
    <property type="entry name" value="Protein kinase-like (PK-like)"/>
    <property type="match status" value="1"/>
</dbReference>
<dbReference type="InterPro" id="IPR053235">
    <property type="entry name" value="Ser_Thr_kinase"/>
</dbReference>
<evidence type="ECO:0000313" key="2">
    <source>
        <dbReference type="EMBL" id="MER6269287.1"/>
    </source>
</evidence>
<dbReference type="RefSeq" id="WP_351957815.1">
    <property type="nucleotide sequence ID" value="NZ_JBEOZM010000007.1"/>
</dbReference>
<evidence type="ECO:0000313" key="3">
    <source>
        <dbReference type="Proteomes" id="UP001490365"/>
    </source>
</evidence>
<gene>
    <name evidence="2" type="ORF">ABT211_18600</name>
</gene>